<comment type="catalytic activity">
    <reaction evidence="1">
        <text>Hydrolysis of terminal non-reducing N-acetyl-D-hexosamine residues in N-acetyl-beta-D-hexosaminides.</text>
        <dbReference type="EC" id="3.2.1.52"/>
    </reaction>
</comment>
<dbReference type="AlphaFoldDB" id="A0A1K1QSW3"/>
<evidence type="ECO:0000256" key="2">
    <source>
        <dbReference type="ARBA" id="ARBA00006285"/>
    </source>
</evidence>
<evidence type="ECO:0000256" key="5">
    <source>
        <dbReference type="PIRSR" id="PIRSR625705-1"/>
    </source>
</evidence>
<evidence type="ECO:0000256" key="3">
    <source>
        <dbReference type="ARBA" id="ARBA00012663"/>
    </source>
</evidence>
<dbReference type="Proteomes" id="UP000182248">
    <property type="component" value="Unassembled WGS sequence"/>
</dbReference>
<evidence type="ECO:0000313" key="9">
    <source>
        <dbReference type="Proteomes" id="UP000182248"/>
    </source>
</evidence>
<keyword evidence="4 8" id="KW-0378">Hydrolase</keyword>
<dbReference type="PANTHER" id="PTHR22600:SF57">
    <property type="entry name" value="BETA-N-ACETYLHEXOSAMINIDASE"/>
    <property type="match status" value="1"/>
</dbReference>
<dbReference type="GO" id="GO:0030203">
    <property type="term" value="P:glycosaminoglycan metabolic process"/>
    <property type="evidence" value="ECO:0007669"/>
    <property type="project" value="TreeGrafter"/>
</dbReference>
<evidence type="ECO:0000256" key="6">
    <source>
        <dbReference type="SAM" id="SignalP"/>
    </source>
</evidence>
<dbReference type="OrthoDB" id="9810898at2"/>
<comment type="similarity">
    <text evidence="2">Belongs to the glycosyl hydrolase 20 family.</text>
</comment>
<dbReference type="SUPFAM" id="SSF51445">
    <property type="entry name" value="(Trans)glycosidases"/>
    <property type="match status" value="1"/>
</dbReference>
<feature type="chain" id="PRO_5012746788" description="beta-N-acetylhexosaminidase" evidence="6">
    <location>
        <begin position="20"/>
        <end position="377"/>
    </location>
</feature>
<evidence type="ECO:0000313" key="8">
    <source>
        <dbReference type="EMBL" id="SFW62968.1"/>
    </source>
</evidence>
<dbReference type="GO" id="GO:0016020">
    <property type="term" value="C:membrane"/>
    <property type="evidence" value="ECO:0007669"/>
    <property type="project" value="TreeGrafter"/>
</dbReference>
<dbReference type="Gene3D" id="3.20.20.80">
    <property type="entry name" value="Glycosidases"/>
    <property type="match status" value="1"/>
</dbReference>
<dbReference type="InterPro" id="IPR025705">
    <property type="entry name" value="Beta_hexosaminidase_sua/sub"/>
</dbReference>
<proteinExistence type="inferred from homology"/>
<sequence>MKKIILLACSFFVCFLVFCQSPAVDEVAVRGFAIAAPARDGVGRFVNFINEELAFYRINTLILRVDYNYRYTSHPELVGESALSATDVEQIVKACREHGIRIIPQINLLGHQSWAGTVGKLLEVYPEFDETPHVNLPENYEWPNPDGLYCKSYCPLHPEVHDIVFALIDEITGVFEADAFHAGMDEVFYIGDEKCPRCGGRDKAVLYAEEVARIRDHLSLSAKELWIWGDRLIDGKTTGIGMWEASMNNTHRAIDMIPKDVMICDWHYERADPTAVYFAVKGFNVVTCPWRKEDVAVAQLDQLLTNRKNATPEMRDRFRGLVHTVWTGTENFLDAYYSEKENEDKPDDQVTCFKTLFGAIRRVRGEETGTKRIRDRR</sequence>
<dbReference type="Pfam" id="PF00728">
    <property type="entry name" value="Glyco_hydro_20"/>
    <property type="match status" value="1"/>
</dbReference>
<dbReference type="RefSeq" id="WP_072318047.1">
    <property type="nucleotide sequence ID" value="NZ_FPJE01000015.1"/>
</dbReference>
<dbReference type="InterPro" id="IPR015883">
    <property type="entry name" value="Glyco_hydro_20_cat"/>
</dbReference>
<evidence type="ECO:0000256" key="1">
    <source>
        <dbReference type="ARBA" id="ARBA00001231"/>
    </source>
</evidence>
<protein>
    <recommendedName>
        <fullName evidence="3">beta-N-acetylhexosaminidase</fullName>
        <ecNumber evidence="3">3.2.1.52</ecNumber>
    </recommendedName>
</protein>
<feature type="domain" description="Glycoside hydrolase family 20 catalytic" evidence="7">
    <location>
        <begin position="82"/>
        <end position="289"/>
    </location>
</feature>
<keyword evidence="9" id="KW-1185">Reference proteome</keyword>
<dbReference type="PANTHER" id="PTHR22600">
    <property type="entry name" value="BETA-HEXOSAMINIDASE"/>
    <property type="match status" value="1"/>
</dbReference>
<dbReference type="STRING" id="1150368.SAMN02927921_02841"/>
<evidence type="ECO:0000256" key="4">
    <source>
        <dbReference type="ARBA" id="ARBA00022801"/>
    </source>
</evidence>
<dbReference type="EMBL" id="FPJE01000015">
    <property type="protein sequence ID" value="SFW62968.1"/>
    <property type="molecule type" value="Genomic_DNA"/>
</dbReference>
<dbReference type="GO" id="GO:0004563">
    <property type="term" value="F:beta-N-acetylhexosaminidase activity"/>
    <property type="evidence" value="ECO:0007669"/>
    <property type="project" value="UniProtKB-EC"/>
</dbReference>
<keyword evidence="6" id="KW-0732">Signal</keyword>
<feature type="active site" description="Proton donor" evidence="5">
    <location>
        <position position="186"/>
    </location>
</feature>
<dbReference type="InterPro" id="IPR017853">
    <property type="entry name" value="GH"/>
</dbReference>
<evidence type="ECO:0000259" key="7">
    <source>
        <dbReference type="Pfam" id="PF00728"/>
    </source>
</evidence>
<dbReference type="GO" id="GO:0005975">
    <property type="term" value="P:carbohydrate metabolic process"/>
    <property type="evidence" value="ECO:0007669"/>
    <property type="project" value="InterPro"/>
</dbReference>
<dbReference type="EC" id="3.2.1.52" evidence="3"/>
<feature type="signal peptide" evidence="6">
    <location>
        <begin position="1"/>
        <end position="19"/>
    </location>
</feature>
<gene>
    <name evidence="8" type="ORF">SAMN02927921_02841</name>
</gene>
<name>A0A1K1QSW3_9FLAO</name>
<organism evidence="8 9">
    <name type="scientific">Sinomicrobium oceani</name>
    <dbReference type="NCBI Taxonomy" id="1150368"/>
    <lineage>
        <taxon>Bacteria</taxon>
        <taxon>Pseudomonadati</taxon>
        <taxon>Bacteroidota</taxon>
        <taxon>Flavobacteriia</taxon>
        <taxon>Flavobacteriales</taxon>
        <taxon>Flavobacteriaceae</taxon>
        <taxon>Sinomicrobium</taxon>
    </lineage>
</organism>
<accession>A0A1K1QSW3</accession>
<reference evidence="8 9" key="1">
    <citation type="submission" date="2016-11" db="EMBL/GenBank/DDBJ databases">
        <authorList>
            <person name="Jaros S."/>
            <person name="Januszkiewicz K."/>
            <person name="Wedrychowicz H."/>
        </authorList>
    </citation>
    <scope>NUCLEOTIDE SEQUENCE [LARGE SCALE GENOMIC DNA]</scope>
    <source>
        <strain evidence="8 9">CGMCC 1.12145</strain>
    </source>
</reference>